<evidence type="ECO:0000313" key="3">
    <source>
        <dbReference type="EMBL" id="GER89691.1"/>
    </source>
</evidence>
<proteinExistence type="predicted"/>
<dbReference type="Proteomes" id="UP000326912">
    <property type="component" value="Unassembled WGS sequence"/>
</dbReference>
<evidence type="ECO:0008006" key="5">
    <source>
        <dbReference type="Google" id="ProtNLM"/>
    </source>
</evidence>
<accession>A0A5J4KTA8</accession>
<sequence>MLRTPALSTRYFLEISDTLVKPNTSDDRDVQDNLMQIKKECYNILKSMAFQPHIQQALIAASSSMREGLGYIEKQEPNSRRASRAYSSILRYLIRASTRPTPFGLFSGIAIGSFHEETTLQISLPSIRNIRTRPDMSWLLSVIQKIEQNEELLPFFNVFANHAIYFAEGRVIVPYTDVYGQNNSPSIDLRATSVVSYILERTRKPIPYLKLRQDLFVAFPHATEQQIDSVLQQLWKNHFLLSTLRPPLTTSDPTRYILQALHKMPKISITEQLEKILNTTDSLDRIGFGGPVELLNDLEHQQEEALPQYNAQPYQIDAAINLRSSYLHKAVGEEAARGAELLLQLGASPQGPQHLKEYHAAFVEKYGMDVEVPLLELLSPESGLDAPSTYTEPPRQYPLPYKPPRDMQVRDAILSSLLLEVTNDKKIEIELTDQVLKELVQWTPRDNNPAPLSLEIYLQLHAASIKEIDKGEWMLSVAPAVMASGGATFGRFFDLLTANELEKLRQFTRQEELLRPDAIFAELSYLPPQGRAANVSSHPMLRSYEIVVNTTPSLEDDRVIPLDDLVVGVYNHRFYIRSLSHNKEVIACQSHMLSPLRAPNVCRFLLDVAHDSYPRLSGFDWGAFRNVPFLPRVRKGKMVLSLAQWIIKSSTITPEISGDEDTNWFIGLQQWRKQWNVPRYVYLSEFDNRLLLDLENPIFVSELYQVLKKKHIVLLQEMFPDFEHLWLSDEEGYPYIAELVVPLIQKQGQVEQTHSSLLTQPTSKVSIIPSKERNKLPGGEWTYVKLYASPKQQDRIIIGPLQEIAHKLQQMDLIDHWFFLRYADPRPHLRIRFHTSKQGNNDVVLNMVLKWGRDCFEQNIINDIVLSMYEQEIERYGGPYAMPIIEKIFWSNSVVACQLVTACYHKTIDLDQVAIAVFVLDHLFTSWGLDLAARLDFLQDRVAKYEASDQFRVHRKVLIDLLAPWEHSHDRDVQIQRQKLKDIICIQTDILQEAGLLIDELEKEGKLWKSRNEILSSLAHMQHNRFFGINRDLELLTYALWYHTLESIKKRPSAATIRRGSTKEIIQ</sequence>
<dbReference type="NCBIfam" id="TIGR03891">
    <property type="entry name" value="thiopep_ocin"/>
    <property type="match status" value="1"/>
</dbReference>
<name>A0A5J4KTA8_9CHLR</name>
<protein>
    <recommendedName>
        <fullName evidence="5">Lantibiotic dehydratase</fullName>
    </recommendedName>
</protein>
<organism evidence="3 4">
    <name type="scientific">Dictyobacter vulcani</name>
    <dbReference type="NCBI Taxonomy" id="2607529"/>
    <lineage>
        <taxon>Bacteria</taxon>
        <taxon>Bacillati</taxon>
        <taxon>Chloroflexota</taxon>
        <taxon>Ktedonobacteria</taxon>
        <taxon>Ktedonobacterales</taxon>
        <taxon>Dictyobacteraceae</taxon>
        <taxon>Dictyobacter</taxon>
    </lineage>
</organism>
<dbReference type="AlphaFoldDB" id="A0A5J4KTA8"/>
<dbReference type="InterPro" id="IPR006827">
    <property type="entry name" value="Lant_deHydtase_N"/>
</dbReference>
<dbReference type="InterPro" id="IPR023809">
    <property type="entry name" value="Thiopep_bacteriocin_synth_dom"/>
</dbReference>
<evidence type="ECO:0000313" key="4">
    <source>
        <dbReference type="Proteomes" id="UP000326912"/>
    </source>
</evidence>
<feature type="domain" description="Lantibiotic dehydratase N-terminal" evidence="1">
    <location>
        <begin position="52"/>
        <end position="701"/>
    </location>
</feature>
<dbReference type="EMBL" id="BKZW01000002">
    <property type="protein sequence ID" value="GER89691.1"/>
    <property type="molecule type" value="Genomic_DNA"/>
</dbReference>
<comment type="caution">
    <text evidence="3">The sequence shown here is derived from an EMBL/GenBank/DDBJ whole genome shotgun (WGS) entry which is preliminary data.</text>
</comment>
<gene>
    <name evidence="3" type="ORF">KDW_38530</name>
</gene>
<dbReference type="Pfam" id="PF14028">
    <property type="entry name" value="Lant_dehydr_C"/>
    <property type="match status" value="1"/>
</dbReference>
<dbReference type="Pfam" id="PF04738">
    <property type="entry name" value="Lant_dehydr_N"/>
    <property type="match status" value="1"/>
</dbReference>
<feature type="domain" description="Thiopeptide-type bacteriocin biosynthesis" evidence="2">
    <location>
        <begin position="781"/>
        <end position="1045"/>
    </location>
</feature>
<evidence type="ECO:0000259" key="1">
    <source>
        <dbReference type="Pfam" id="PF04738"/>
    </source>
</evidence>
<evidence type="ECO:0000259" key="2">
    <source>
        <dbReference type="Pfam" id="PF14028"/>
    </source>
</evidence>
<keyword evidence="4" id="KW-1185">Reference proteome</keyword>
<reference evidence="3 4" key="1">
    <citation type="submission" date="2019-10" db="EMBL/GenBank/DDBJ databases">
        <title>Dictyobacter vulcani sp. nov., within the class Ktedonobacteria, isolated from soil of volcanic Mt. Zao.</title>
        <authorList>
            <person name="Zheng Y."/>
            <person name="Wang C.M."/>
            <person name="Sakai Y."/>
            <person name="Abe K."/>
            <person name="Yokota A."/>
            <person name="Yabe S."/>
        </authorList>
    </citation>
    <scope>NUCLEOTIDE SEQUENCE [LARGE SCALE GENOMIC DNA]</scope>
    <source>
        <strain evidence="3 4">W12</strain>
    </source>
</reference>